<name>A0A1H4R9G5_TSUTY</name>
<dbReference type="SUPFAM" id="SSF52540">
    <property type="entry name" value="P-loop containing nucleoside triphosphate hydrolases"/>
    <property type="match status" value="2"/>
</dbReference>
<reference evidence="8" key="1">
    <citation type="submission" date="2016-10" db="EMBL/GenBank/DDBJ databases">
        <authorList>
            <person name="Varghese N."/>
            <person name="Submissions S."/>
        </authorList>
    </citation>
    <scope>NUCLEOTIDE SEQUENCE [LARGE SCALE GENOMIC DNA]</scope>
    <source>
        <strain evidence="8">DSM 44234</strain>
    </source>
</reference>
<evidence type="ECO:0000256" key="5">
    <source>
        <dbReference type="SAM" id="MobiDB-lite"/>
    </source>
</evidence>
<evidence type="ECO:0000313" key="7">
    <source>
        <dbReference type="EMBL" id="SEC28448.1"/>
    </source>
</evidence>
<keyword evidence="1" id="KW-0547">Nucleotide-binding</keyword>
<dbReference type="GO" id="GO:0004386">
    <property type="term" value="F:helicase activity"/>
    <property type="evidence" value="ECO:0007669"/>
    <property type="project" value="UniProtKB-KW"/>
</dbReference>
<protein>
    <submittedName>
        <fullName evidence="7">Superfamily II DNA or RNA helicase</fullName>
    </submittedName>
</protein>
<dbReference type="STRING" id="57704.SAMN04489793_1960"/>
<sequence>MRGLGTAVLNELNRGGPSSAIDLSSRLSQTVTDVQEVLFEYTEVFVEPTGGDDLWSVTPATDVERRLGLRGRLRPWQVTALQTWFTQGRNGVVEAVTGTGKTDLGLAAIADARKRGVPTLVLVPDSAAVEHWRNAVAVEFPDVVVGVPDRSRALALNQQIVIATAAGVGKRPLTAFHSRGLVIVDEVQRFLVTDLTDTVFPRRELTERLALTASFEWAAPGVERVLTPYFGARIEGCDYRRAADEGILPRPAVVTVGVSFSMDERREYETCANRIQRAEKNLREIGIDLGAGVLETAREIEAGSLVGEVGFLAKELLDAHEARRSVLGRCSAKAAAVAKISVGLEGLGCVVFTTDSDMSVAVAKAVRGTGRAAVDIPDRSDATSAIGLFERGKATVLATSRLLDEGVAVPTAQVGIVTAPARSRGQMLQRMGRIVQDGRRGAMVVVYVNGTPEDPDVGMPEDVHCGPLFGIAELQKDLTPVEAGQFLSGWCSGDVADVISPVESAAQAPEDVERESWDPRDAIRDIFDEYSGVLTWDELREVLPDIEVENVLMHGLDGVTWMRVGDHLVGSYQAEEGDIAERIVELETLADAHEADIDADRTAGELRSEWRGAAKRLGGLAVRRAETLWQALGGRIRREPAPGRPAGEPPTRVVDFGVPTSETEEPGRSSNSDQAAALVIDRIRQHGGRAEQLADRRLAVTGTTGSSYTARVLDATAGAWRIDWDDHELTDSVGRHEVIVFVDRQDGAPVFYVVPSATFAKRLKSVRKAWLRAGNRPGGAGWVGVERFVVNDRLDRWDLLGIGEATAVEHEGGPQPEPTPEVVLPPAEEAVPELVWSDRGELRVSIDIEDNHIIGFFDPVTSELRIALAQGAPEFVDKKFRNPAAAAGAVKSKIAGRTVFGIGYQDWIVDEKCRLNLATHLAGR</sequence>
<dbReference type="EMBL" id="FNSA01000003">
    <property type="protein sequence ID" value="SEC28448.1"/>
    <property type="molecule type" value="Genomic_DNA"/>
</dbReference>
<evidence type="ECO:0000313" key="8">
    <source>
        <dbReference type="Proteomes" id="UP000182241"/>
    </source>
</evidence>
<dbReference type="AlphaFoldDB" id="A0A1H4R9G5"/>
<dbReference type="PANTHER" id="PTHR11274">
    <property type="entry name" value="RAD25/XP-B DNA REPAIR HELICASE"/>
    <property type="match status" value="1"/>
</dbReference>
<dbReference type="GO" id="GO:0005524">
    <property type="term" value="F:ATP binding"/>
    <property type="evidence" value="ECO:0007669"/>
    <property type="project" value="UniProtKB-KW"/>
</dbReference>
<feature type="domain" description="Helicase ATP-binding" evidence="6">
    <location>
        <begin position="82"/>
        <end position="214"/>
    </location>
</feature>
<organism evidence="7 8">
    <name type="scientific">Tsukamurella tyrosinosolvens</name>
    <dbReference type="NCBI Taxonomy" id="57704"/>
    <lineage>
        <taxon>Bacteria</taxon>
        <taxon>Bacillati</taxon>
        <taxon>Actinomycetota</taxon>
        <taxon>Actinomycetes</taxon>
        <taxon>Mycobacteriales</taxon>
        <taxon>Tsukamurellaceae</taxon>
        <taxon>Tsukamurella</taxon>
    </lineage>
</organism>
<dbReference type="GO" id="GO:0003677">
    <property type="term" value="F:DNA binding"/>
    <property type="evidence" value="ECO:0007669"/>
    <property type="project" value="InterPro"/>
</dbReference>
<dbReference type="InterPro" id="IPR014001">
    <property type="entry name" value="Helicase_ATP-bd"/>
</dbReference>
<dbReference type="Gene3D" id="3.40.50.300">
    <property type="entry name" value="P-loop containing nucleotide triphosphate hydrolases"/>
    <property type="match status" value="2"/>
</dbReference>
<dbReference type="InterPro" id="IPR006935">
    <property type="entry name" value="Helicase/UvrB_N"/>
</dbReference>
<proteinExistence type="predicted"/>
<dbReference type="PANTHER" id="PTHR11274:SF0">
    <property type="entry name" value="GENERAL TRANSCRIPTION AND DNA REPAIR FACTOR IIH HELICASE SUBUNIT XPB"/>
    <property type="match status" value="1"/>
</dbReference>
<accession>A0A1H4R9G5</accession>
<keyword evidence="4" id="KW-0067">ATP-binding</keyword>
<evidence type="ECO:0000256" key="4">
    <source>
        <dbReference type="ARBA" id="ARBA00022840"/>
    </source>
</evidence>
<evidence type="ECO:0000256" key="1">
    <source>
        <dbReference type="ARBA" id="ARBA00022741"/>
    </source>
</evidence>
<dbReference type="SMART" id="SM00487">
    <property type="entry name" value="DEXDc"/>
    <property type="match status" value="1"/>
</dbReference>
<keyword evidence="8" id="KW-1185">Reference proteome</keyword>
<feature type="region of interest" description="Disordered" evidence="5">
    <location>
        <begin position="637"/>
        <end position="673"/>
    </location>
</feature>
<evidence type="ECO:0000256" key="3">
    <source>
        <dbReference type="ARBA" id="ARBA00022806"/>
    </source>
</evidence>
<dbReference type="Proteomes" id="UP000182241">
    <property type="component" value="Unassembled WGS sequence"/>
</dbReference>
<dbReference type="PROSITE" id="PS51192">
    <property type="entry name" value="HELICASE_ATP_BIND_1"/>
    <property type="match status" value="1"/>
</dbReference>
<gene>
    <name evidence="7" type="ORF">SAMN04489793_1960</name>
</gene>
<dbReference type="OrthoDB" id="9776021at2"/>
<keyword evidence="3 7" id="KW-0347">Helicase</keyword>
<evidence type="ECO:0000256" key="2">
    <source>
        <dbReference type="ARBA" id="ARBA00022801"/>
    </source>
</evidence>
<dbReference type="InterPro" id="IPR027417">
    <property type="entry name" value="P-loop_NTPase"/>
</dbReference>
<keyword evidence="2" id="KW-0378">Hydrolase</keyword>
<dbReference type="Pfam" id="PF04851">
    <property type="entry name" value="ResIII"/>
    <property type="match status" value="1"/>
</dbReference>
<evidence type="ECO:0000259" key="6">
    <source>
        <dbReference type="PROSITE" id="PS51192"/>
    </source>
</evidence>
<dbReference type="GO" id="GO:0016787">
    <property type="term" value="F:hydrolase activity"/>
    <property type="evidence" value="ECO:0007669"/>
    <property type="project" value="UniProtKB-KW"/>
</dbReference>
<dbReference type="InterPro" id="IPR050615">
    <property type="entry name" value="ATP-dep_DNA_Helicase"/>
</dbReference>
<dbReference type="RefSeq" id="WP_068742299.1">
    <property type="nucleotide sequence ID" value="NZ_FNSA01000003.1"/>
</dbReference>